<evidence type="ECO:0000313" key="7">
    <source>
        <dbReference type="EMBL" id="KAE9466466.1"/>
    </source>
</evidence>
<dbReference type="Pfam" id="PF03151">
    <property type="entry name" value="TPT"/>
    <property type="match status" value="1"/>
</dbReference>
<evidence type="ECO:0000256" key="4">
    <source>
        <dbReference type="ARBA" id="ARBA00023136"/>
    </source>
</evidence>
<evidence type="ECO:0000256" key="1">
    <source>
        <dbReference type="ARBA" id="ARBA00004141"/>
    </source>
</evidence>
<dbReference type="SUPFAM" id="SSF103481">
    <property type="entry name" value="Multidrug resistance efflux transporter EmrE"/>
    <property type="match status" value="1"/>
</dbReference>
<feature type="domain" description="Sugar phosphate transporter" evidence="6">
    <location>
        <begin position="90"/>
        <end position="360"/>
    </location>
</feature>
<name>A0A6A4LZJ5_9ERIC</name>
<organism evidence="7 8">
    <name type="scientific">Rhododendron williamsianum</name>
    <dbReference type="NCBI Taxonomy" id="262921"/>
    <lineage>
        <taxon>Eukaryota</taxon>
        <taxon>Viridiplantae</taxon>
        <taxon>Streptophyta</taxon>
        <taxon>Embryophyta</taxon>
        <taxon>Tracheophyta</taxon>
        <taxon>Spermatophyta</taxon>
        <taxon>Magnoliopsida</taxon>
        <taxon>eudicotyledons</taxon>
        <taxon>Gunneridae</taxon>
        <taxon>Pentapetalae</taxon>
        <taxon>asterids</taxon>
        <taxon>Ericales</taxon>
        <taxon>Ericaceae</taxon>
        <taxon>Ericoideae</taxon>
        <taxon>Rhodoreae</taxon>
        <taxon>Rhododendron</taxon>
    </lineage>
</organism>
<dbReference type="InterPro" id="IPR037185">
    <property type="entry name" value="EmrE-like"/>
</dbReference>
<reference evidence="7 8" key="1">
    <citation type="journal article" date="2019" name="Genome Biol. Evol.">
        <title>The Rhododendron genome and chromosomal organization provide insight into shared whole-genome duplications across the heath family (Ericaceae).</title>
        <authorList>
            <person name="Soza V.L."/>
            <person name="Lindsley D."/>
            <person name="Waalkes A."/>
            <person name="Ramage E."/>
            <person name="Patwardhan R.P."/>
            <person name="Burton J.N."/>
            <person name="Adey A."/>
            <person name="Kumar A."/>
            <person name="Qiu R."/>
            <person name="Shendure J."/>
            <person name="Hall B."/>
        </authorList>
    </citation>
    <scope>NUCLEOTIDE SEQUENCE [LARGE SCALE GENOMIC DNA]</scope>
    <source>
        <strain evidence="7">RSF 1966-606</strain>
    </source>
</reference>
<gene>
    <name evidence="7" type="ORF">C3L33_01612</name>
</gene>
<dbReference type="Proteomes" id="UP000428333">
    <property type="component" value="Linkage Group LG01"/>
</dbReference>
<evidence type="ECO:0000256" key="2">
    <source>
        <dbReference type="ARBA" id="ARBA00022692"/>
    </source>
</evidence>
<keyword evidence="4 5" id="KW-0472">Membrane</keyword>
<dbReference type="InterPro" id="IPR050186">
    <property type="entry name" value="TPT_transporter"/>
</dbReference>
<keyword evidence="3 5" id="KW-1133">Transmembrane helix</keyword>
<protein>
    <recommendedName>
        <fullName evidence="6">Sugar phosphate transporter domain-containing protein</fullName>
    </recommendedName>
</protein>
<evidence type="ECO:0000256" key="5">
    <source>
        <dbReference type="SAM" id="Phobius"/>
    </source>
</evidence>
<dbReference type="GO" id="GO:0016020">
    <property type="term" value="C:membrane"/>
    <property type="evidence" value="ECO:0007669"/>
    <property type="project" value="UniProtKB-SubCell"/>
</dbReference>
<keyword evidence="8" id="KW-1185">Reference proteome</keyword>
<feature type="transmembrane region" description="Helical" evidence="5">
    <location>
        <begin position="251"/>
        <end position="272"/>
    </location>
</feature>
<feature type="non-terminal residue" evidence="7">
    <location>
        <position position="1"/>
    </location>
</feature>
<feature type="transmembrane region" description="Helical" evidence="5">
    <location>
        <begin position="154"/>
        <end position="175"/>
    </location>
</feature>
<evidence type="ECO:0000256" key="3">
    <source>
        <dbReference type="ARBA" id="ARBA00022989"/>
    </source>
</evidence>
<dbReference type="EMBL" id="QEFC01000088">
    <property type="protein sequence ID" value="KAE9466466.1"/>
    <property type="molecule type" value="Genomic_DNA"/>
</dbReference>
<feature type="transmembrane region" description="Helical" evidence="5">
    <location>
        <begin position="121"/>
        <end position="142"/>
    </location>
</feature>
<feature type="transmembrane region" description="Helical" evidence="5">
    <location>
        <begin position="330"/>
        <end position="359"/>
    </location>
</feature>
<evidence type="ECO:0000259" key="6">
    <source>
        <dbReference type="Pfam" id="PF03151"/>
    </source>
</evidence>
<dbReference type="OrthoDB" id="6418713at2759"/>
<feature type="transmembrane region" description="Helical" evidence="5">
    <location>
        <begin position="92"/>
        <end position="109"/>
    </location>
</feature>
<dbReference type="PANTHER" id="PTHR11132">
    <property type="entry name" value="SOLUTE CARRIER FAMILY 35"/>
    <property type="match status" value="1"/>
</dbReference>
<sequence>MESYVYALALYPLTPFLNSVKPTSRNTKPQLGLVSCRGRLCLHSDSILNRKSSVSLFVSNQRWNGFKVRAALVPGNAGETQQSKDSVGTLKLGSMFAIWYLLNIYFNIYNKQVLKVYPFPATVTAFQFGCGTVLVLLMWGLNLYPRPNVTRSQFAAILPLAVIHTMGNILTNISIGKVAVSFTHTIKAMEPFFTVVLSALLIGECNITSDEISLDWRIGFSSAMASNLTNQTRNVLSKKFMVNKEEALDNINLFSIITIISFLLLAPVAILTEGVKFSPSYLQFAVSSMCNKLDYLILCMDHQIVSYMILQMVSPVTHSVGNCVKRVVVIISSVIFFQTPVTPINSLGTAVALAGVFLYSRAKRIKPKAA</sequence>
<keyword evidence="2 5" id="KW-0812">Transmembrane</keyword>
<evidence type="ECO:0000313" key="8">
    <source>
        <dbReference type="Proteomes" id="UP000428333"/>
    </source>
</evidence>
<comment type="subcellular location">
    <subcellularLocation>
        <location evidence="1">Membrane</location>
        <topology evidence="1">Multi-pass membrane protein</topology>
    </subcellularLocation>
</comment>
<dbReference type="InterPro" id="IPR004853">
    <property type="entry name" value="Sugar_P_trans_dom"/>
</dbReference>
<comment type="caution">
    <text evidence="7">The sequence shown here is derived from an EMBL/GenBank/DDBJ whole genome shotgun (WGS) entry which is preliminary data.</text>
</comment>
<dbReference type="AlphaFoldDB" id="A0A6A4LZJ5"/>
<proteinExistence type="predicted"/>
<accession>A0A6A4LZJ5</accession>